<keyword evidence="3" id="KW-1185">Reference proteome</keyword>
<proteinExistence type="predicted"/>
<feature type="transmembrane region" description="Helical" evidence="1">
    <location>
        <begin position="12"/>
        <end position="32"/>
    </location>
</feature>
<reference evidence="2" key="1">
    <citation type="submission" date="2013-08" db="EMBL/GenBank/DDBJ databases">
        <title>Gene expansion shapes genome architecture in the human pathogen Lichtheimia corymbifera: an evolutionary genomics analysis in the ancient terrestrial Mucorales (Mucoromycotina).</title>
        <authorList>
            <person name="Schwartze V.U."/>
            <person name="Winter S."/>
            <person name="Shelest E."/>
            <person name="Marcet-Houben M."/>
            <person name="Horn F."/>
            <person name="Wehner S."/>
            <person name="Hoffmann K."/>
            <person name="Riege K."/>
            <person name="Sammeth M."/>
            <person name="Nowrousian M."/>
            <person name="Valiante V."/>
            <person name="Linde J."/>
            <person name="Jacobsen I.D."/>
            <person name="Marz M."/>
            <person name="Brakhage A.A."/>
            <person name="Gabaldon T."/>
            <person name="Bocker S."/>
            <person name="Voigt K."/>
        </authorList>
    </citation>
    <scope>NUCLEOTIDE SEQUENCE [LARGE SCALE GENOMIC DNA]</scope>
    <source>
        <strain evidence="2">FSU 9682</strain>
    </source>
</reference>
<organism evidence="2 3">
    <name type="scientific">Lichtheimia corymbifera JMRC:FSU:9682</name>
    <dbReference type="NCBI Taxonomy" id="1263082"/>
    <lineage>
        <taxon>Eukaryota</taxon>
        <taxon>Fungi</taxon>
        <taxon>Fungi incertae sedis</taxon>
        <taxon>Mucoromycota</taxon>
        <taxon>Mucoromycotina</taxon>
        <taxon>Mucoromycetes</taxon>
        <taxon>Mucorales</taxon>
        <taxon>Lichtheimiaceae</taxon>
        <taxon>Lichtheimia</taxon>
    </lineage>
</organism>
<evidence type="ECO:0000313" key="3">
    <source>
        <dbReference type="Proteomes" id="UP000027586"/>
    </source>
</evidence>
<dbReference type="EMBL" id="CBTN010000003">
    <property type="protein sequence ID" value="CDH49638.1"/>
    <property type="molecule type" value="Genomic_DNA"/>
</dbReference>
<dbReference type="Proteomes" id="UP000027586">
    <property type="component" value="Unassembled WGS sequence"/>
</dbReference>
<keyword evidence="1" id="KW-0812">Transmembrane</keyword>
<keyword evidence="1" id="KW-0472">Membrane</keyword>
<comment type="caution">
    <text evidence="2">The sequence shown here is derived from an EMBL/GenBank/DDBJ whole genome shotgun (WGS) entry which is preliminary data.</text>
</comment>
<accession>A0A068RHJ0</accession>
<dbReference type="OrthoDB" id="2290419at2759"/>
<gene>
    <name evidence="2" type="ORF">LCOR_01377.1</name>
</gene>
<dbReference type="AlphaFoldDB" id="A0A068RHJ0"/>
<protein>
    <submittedName>
        <fullName evidence="2">Uncharacterized protein</fullName>
    </submittedName>
</protein>
<dbReference type="VEuPathDB" id="FungiDB:LCOR_01377.1"/>
<name>A0A068RHJ0_9FUNG</name>
<evidence type="ECO:0000256" key="1">
    <source>
        <dbReference type="SAM" id="Phobius"/>
    </source>
</evidence>
<evidence type="ECO:0000313" key="2">
    <source>
        <dbReference type="EMBL" id="CDH49638.1"/>
    </source>
</evidence>
<sequence length="214" mass="24371">MMRCCHTSKNMMAYILAITEIEPFIIAIKGIASWSRSTMKDSVGTLTKRRALEIHGKYKEEEKLIDSERKIMSDGLSFVLDFADDRDDGQKSLFGEDNWEALREHFIFLSVEAVHPKTESIIDAWTIASKISQQSESTLLGEEYVCRLRMAALTDPETRMLYKAMEHMLDLIDAHGDLLAQHGPFTENDNITAVICNAPEEQCHQLCIRGEQGW</sequence>
<keyword evidence="1" id="KW-1133">Transmembrane helix</keyword>